<dbReference type="EMBL" id="BNBO01000018">
    <property type="protein sequence ID" value="GHH72860.1"/>
    <property type="molecule type" value="Genomic_DNA"/>
</dbReference>
<name>A0A919FUU8_9ACTN</name>
<dbReference type="PANTHER" id="PTHR43329">
    <property type="entry name" value="EPOXIDE HYDROLASE"/>
    <property type="match status" value="1"/>
</dbReference>
<dbReference type="InterPro" id="IPR000639">
    <property type="entry name" value="Epox_hydrolase-like"/>
</dbReference>
<evidence type="ECO:0000313" key="3">
    <source>
        <dbReference type="EMBL" id="GHH72860.1"/>
    </source>
</evidence>
<accession>A0A919FUU8</accession>
<comment type="caution">
    <text evidence="3">The sequence shown here is derived from an EMBL/GenBank/DDBJ whole genome shotgun (WGS) entry which is preliminary data.</text>
</comment>
<dbReference type="Pfam" id="PF00561">
    <property type="entry name" value="Abhydrolase_1"/>
    <property type="match status" value="1"/>
</dbReference>
<evidence type="ECO:0000259" key="2">
    <source>
        <dbReference type="Pfam" id="PF00561"/>
    </source>
</evidence>
<dbReference type="GO" id="GO:0016787">
    <property type="term" value="F:hydrolase activity"/>
    <property type="evidence" value="ECO:0007669"/>
    <property type="project" value="UniProtKB-KW"/>
</dbReference>
<keyword evidence="1 3" id="KW-0378">Hydrolase</keyword>
<dbReference type="SUPFAM" id="SSF53474">
    <property type="entry name" value="alpha/beta-Hydrolases"/>
    <property type="match status" value="1"/>
</dbReference>
<dbReference type="InterPro" id="IPR029058">
    <property type="entry name" value="AB_hydrolase_fold"/>
</dbReference>
<feature type="domain" description="AB hydrolase-1" evidence="2">
    <location>
        <begin position="42"/>
        <end position="286"/>
    </location>
</feature>
<gene>
    <name evidence="3" type="primary">ephF</name>
    <name evidence="3" type="ORF">GCM10018781_36260</name>
</gene>
<sequence>MVSGPGRSPSDRPLPLVEGVTHRFVTVRGVRFHVAEAGAGEPVLLLHGFPQHWFAWRRVMPGLARDHRVFAIDLRGCGWSDAPGSGYDSAGLVEDVLGVLDALGLERVRLVGHQSGGWLGFRLCLAAPERFGAFLAVNSAHPWPTRRFGLPLYAWRYWYTALWEYPGVGRRVLRHWPGLTRAMLRYWAGRSAGVEESAVREFAQACRAPHRARAGEQVLWQFVLHDIPALAGGRFREQRLTVPTLLLLGDRDPVVRPQPLLGAQEFTGSLTVRVVPGRHLLPEEHPELVAAVAREHFGRA</sequence>
<reference evidence="3" key="1">
    <citation type="journal article" date="2014" name="Int. J. Syst. Evol. Microbiol.">
        <title>Complete genome sequence of Corynebacterium casei LMG S-19264T (=DSM 44701T), isolated from a smear-ripened cheese.</title>
        <authorList>
            <consortium name="US DOE Joint Genome Institute (JGI-PGF)"/>
            <person name="Walter F."/>
            <person name="Albersmeier A."/>
            <person name="Kalinowski J."/>
            <person name="Ruckert C."/>
        </authorList>
    </citation>
    <scope>NUCLEOTIDE SEQUENCE</scope>
    <source>
        <strain evidence="3">JCM 4646</strain>
    </source>
</reference>
<dbReference type="Proteomes" id="UP000617734">
    <property type="component" value="Unassembled WGS sequence"/>
</dbReference>
<reference evidence="3" key="2">
    <citation type="submission" date="2020-09" db="EMBL/GenBank/DDBJ databases">
        <authorList>
            <person name="Sun Q."/>
            <person name="Ohkuma M."/>
        </authorList>
    </citation>
    <scope>NUCLEOTIDE SEQUENCE</scope>
    <source>
        <strain evidence="3">JCM 4646</strain>
    </source>
</reference>
<dbReference type="InterPro" id="IPR000073">
    <property type="entry name" value="AB_hydrolase_1"/>
</dbReference>
<protein>
    <submittedName>
        <fullName evidence="3">Epoxide hydrolase EphF</fullName>
    </submittedName>
</protein>
<dbReference type="AlphaFoldDB" id="A0A919FUU8"/>
<dbReference type="Gene3D" id="3.40.50.1820">
    <property type="entry name" value="alpha/beta hydrolase"/>
    <property type="match status" value="1"/>
</dbReference>
<organism evidence="3 4">
    <name type="scientific">Kitasatospora indigofera</name>
    <dbReference type="NCBI Taxonomy" id="67307"/>
    <lineage>
        <taxon>Bacteria</taxon>
        <taxon>Bacillati</taxon>
        <taxon>Actinomycetota</taxon>
        <taxon>Actinomycetes</taxon>
        <taxon>Kitasatosporales</taxon>
        <taxon>Streptomycetaceae</taxon>
        <taxon>Kitasatospora</taxon>
    </lineage>
</organism>
<keyword evidence="4" id="KW-1185">Reference proteome</keyword>
<proteinExistence type="predicted"/>
<evidence type="ECO:0000313" key="4">
    <source>
        <dbReference type="Proteomes" id="UP000617734"/>
    </source>
</evidence>
<dbReference type="PRINTS" id="PR00412">
    <property type="entry name" value="EPOXHYDRLASE"/>
</dbReference>
<evidence type="ECO:0000256" key="1">
    <source>
        <dbReference type="ARBA" id="ARBA00022801"/>
    </source>
</evidence>